<dbReference type="Gene3D" id="2.60.40.10">
    <property type="entry name" value="Immunoglobulins"/>
    <property type="match status" value="1"/>
</dbReference>
<keyword evidence="3" id="KW-0393">Immunoglobulin domain</keyword>
<evidence type="ECO:0000313" key="7">
    <source>
        <dbReference type="WBParaSite" id="TCNE_0000967401-mRNA-1"/>
    </source>
</evidence>
<dbReference type="InterPro" id="IPR036179">
    <property type="entry name" value="Ig-like_dom_sf"/>
</dbReference>
<organism evidence="6 7">
    <name type="scientific">Toxocara canis</name>
    <name type="common">Canine roundworm</name>
    <dbReference type="NCBI Taxonomy" id="6265"/>
    <lineage>
        <taxon>Eukaryota</taxon>
        <taxon>Metazoa</taxon>
        <taxon>Ecdysozoa</taxon>
        <taxon>Nematoda</taxon>
        <taxon>Chromadorea</taxon>
        <taxon>Rhabditida</taxon>
        <taxon>Spirurina</taxon>
        <taxon>Ascaridomorpha</taxon>
        <taxon>Ascaridoidea</taxon>
        <taxon>Toxocaridae</taxon>
        <taxon>Toxocara</taxon>
    </lineage>
</organism>
<proteinExistence type="predicted"/>
<evidence type="ECO:0000256" key="3">
    <source>
        <dbReference type="ARBA" id="ARBA00023319"/>
    </source>
</evidence>
<dbReference type="Pfam" id="PF07679">
    <property type="entry name" value="I-set"/>
    <property type="match status" value="1"/>
</dbReference>
<accession>A0A183UMF4</accession>
<evidence type="ECO:0000256" key="2">
    <source>
        <dbReference type="ARBA" id="ARBA00023157"/>
    </source>
</evidence>
<reference evidence="5 6" key="2">
    <citation type="submission" date="2018-11" db="EMBL/GenBank/DDBJ databases">
        <authorList>
            <consortium name="Pathogen Informatics"/>
        </authorList>
    </citation>
    <scope>NUCLEOTIDE SEQUENCE [LARGE SCALE GENOMIC DNA]</scope>
</reference>
<sequence>MTIRLRCSVIGYPLPYVTFHRRNRRIPSDTHVAMKREGHLWTLTIEGCSVDDEGRYAAIARNRIGRAISHCKVVIAHKPPSSYIADV</sequence>
<dbReference type="InterPro" id="IPR013783">
    <property type="entry name" value="Ig-like_fold"/>
</dbReference>
<evidence type="ECO:0000313" key="6">
    <source>
        <dbReference type="Proteomes" id="UP000050794"/>
    </source>
</evidence>
<dbReference type="InterPro" id="IPR013098">
    <property type="entry name" value="Ig_I-set"/>
</dbReference>
<dbReference type="EMBL" id="UYWY01020245">
    <property type="protein sequence ID" value="VDM40995.1"/>
    <property type="molecule type" value="Genomic_DNA"/>
</dbReference>
<dbReference type="WBParaSite" id="TCNE_0000967401-mRNA-1">
    <property type="protein sequence ID" value="TCNE_0000967401-mRNA-1"/>
    <property type="gene ID" value="TCNE_0000967401"/>
</dbReference>
<gene>
    <name evidence="5" type="ORF">TCNE_LOCUS9674</name>
</gene>
<dbReference type="Proteomes" id="UP000050794">
    <property type="component" value="Unassembled WGS sequence"/>
</dbReference>
<dbReference type="SUPFAM" id="SSF48726">
    <property type="entry name" value="Immunoglobulin"/>
    <property type="match status" value="1"/>
</dbReference>
<keyword evidence="2" id="KW-1015">Disulfide bond</keyword>
<evidence type="ECO:0000259" key="4">
    <source>
        <dbReference type="Pfam" id="PF07679"/>
    </source>
</evidence>
<evidence type="ECO:0000313" key="5">
    <source>
        <dbReference type="EMBL" id="VDM40995.1"/>
    </source>
</evidence>
<keyword evidence="6" id="KW-1185">Reference proteome</keyword>
<name>A0A183UMF4_TOXCA</name>
<dbReference type="PANTHER" id="PTHR47633:SF4">
    <property type="entry name" value="MYOPALLADIN ISOFORM X1"/>
    <property type="match status" value="1"/>
</dbReference>
<reference evidence="7" key="1">
    <citation type="submission" date="2016-06" db="UniProtKB">
        <authorList>
            <consortium name="WormBaseParasite"/>
        </authorList>
    </citation>
    <scope>IDENTIFICATION</scope>
</reference>
<dbReference type="PANTHER" id="PTHR47633">
    <property type="entry name" value="IMMUNOGLOBULIN"/>
    <property type="match status" value="1"/>
</dbReference>
<dbReference type="AlphaFoldDB" id="A0A183UMF4"/>
<keyword evidence="1" id="KW-0677">Repeat</keyword>
<dbReference type="FunFam" id="2.60.40.10:FF:000032">
    <property type="entry name" value="palladin isoform X1"/>
    <property type="match status" value="1"/>
</dbReference>
<evidence type="ECO:0000256" key="1">
    <source>
        <dbReference type="ARBA" id="ARBA00022737"/>
    </source>
</evidence>
<protein>
    <submittedName>
        <fullName evidence="7">I-set domain-containing protein</fullName>
    </submittedName>
</protein>
<feature type="domain" description="Immunoglobulin I-set" evidence="4">
    <location>
        <begin position="2"/>
        <end position="74"/>
    </location>
</feature>
<dbReference type="CDD" id="cd00096">
    <property type="entry name" value="Ig"/>
    <property type="match status" value="1"/>
</dbReference>